<sequence length="397" mass="46065">MARPRKPRFFEGVQLADNLYRDNKRRQGYWCYLLPNGKKKIFQCDSVNLANEYASNANSRRETYRPKKNLQALTPLGHKAADFIAYREQIDPDLKLIRSWENRCYALHKFARGFSKPPRDLTRGEIQQWWDTLSHFEQKLRHAEFRKFFNFLMGNNLTPKLAYNPFTTSDERPRLYAKSRPKRKRARLDIKGFWAIYTAAGELGYEGLQVAMGLSLVTFMREQDILSLRFDEHCNDGFLQRTISKSEAQRGFARASRLQWHIETHVLLKPLLEKAKTSALRNGNCPYLVSHMPKKIYKSRNKKHHAQLTKERLGEQFRDARSAAGLWSTHPNPPTFHEIRSLSDAMASKAGIDISTIQHAMAHGNSAMTALYQANHDLPYEEVAVVFTPEMLDGRFS</sequence>
<accession>A0AAN1WKH2</accession>
<dbReference type="AlphaFoldDB" id="A0AAN1WKH2"/>
<dbReference type="EMBL" id="AP023086">
    <property type="protein sequence ID" value="BCD99239.1"/>
    <property type="molecule type" value="Genomic_DNA"/>
</dbReference>
<dbReference type="Gene3D" id="3.30.160.60">
    <property type="entry name" value="Classic Zinc Finger"/>
    <property type="match status" value="1"/>
</dbReference>
<dbReference type="GO" id="GO:0003677">
    <property type="term" value="F:DNA binding"/>
    <property type="evidence" value="ECO:0007669"/>
    <property type="project" value="InterPro"/>
</dbReference>
<dbReference type="GO" id="GO:0006310">
    <property type="term" value="P:DNA recombination"/>
    <property type="evidence" value="ECO:0007669"/>
    <property type="project" value="UniProtKB-KW"/>
</dbReference>
<feature type="domain" description="Tyr recombinase" evidence="2">
    <location>
        <begin position="209"/>
        <end position="376"/>
    </location>
</feature>
<keyword evidence="4" id="KW-1185">Reference proteome</keyword>
<protein>
    <recommendedName>
        <fullName evidence="2">Tyr recombinase domain-containing protein</fullName>
    </recommendedName>
</protein>
<dbReference type="Proteomes" id="UP001320119">
    <property type="component" value="Chromosome"/>
</dbReference>
<evidence type="ECO:0000313" key="3">
    <source>
        <dbReference type="EMBL" id="BCD99239.1"/>
    </source>
</evidence>
<dbReference type="RefSeq" id="WP_236984311.1">
    <property type="nucleotide sequence ID" value="NZ_AP023086.1"/>
</dbReference>
<dbReference type="SUPFAM" id="SSF56349">
    <property type="entry name" value="DNA breaking-rejoining enzymes"/>
    <property type="match status" value="1"/>
</dbReference>
<organism evidence="3 4">
    <name type="scientific">Marinagarivorans cellulosilyticus</name>
    <dbReference type="NCBI Taxonomy" id="2721545"/>
    <lineage>
        <taxon>Bacteria</taxon>
        <taxon>Pseudomonadati</taxon>
        <taxon>Pseudomonadota</taxon>
        <taxon>Gammaproteobacteria</taxon>
        <taxon>Cellvibrionales</taxon>
        <taxon>Cellvibrionaceae</taxon>
        <taxon>Marinagarivorans</taxon>
    </lineage>
</organism>
<gene>
    <name evidence="3" type="ORF">MARGE09_P3440</name>
</gene>
<dbReference type="InterPro" id="IPR011010">
    <property type="entry name" value="DNA_brk_join_enz"/>
</dbReference>
<dbReference type="GO" id="GO:0015074">
    <property type="term" value="P:DNA integration"/>
    <property type="evidence" value="ECO:0007669"/>
    <property type="project" value="InterPro"/>
</dbReference>
<dbReference type="InterPro" id="IPR013762">
    <property type="entry name" value="Integrase-like_cat_sf"/>
</dbReference>
<name>A0AAN1WKH2_9GAMM</name>
<keyword evidence="1" id="KW-0233">DNA recombination</keyword>
<evidence type="ECO:0000313" key="4">
    <source>
        <dbReference type="Proteomes" id="UP001320119"/>
    </source>
</evidence>
<evidence type="ECO:0000259" key="2">
    <source>
        <dbReference type="Pfam" id="PF00589"/>
    </source>
</evidence>
<dbReference type="KEGG" id="marq:MARGE09_P3440"/>
<dbReference type="Pfam" id="PF00589">
    <property type="entry name" value="Phage_integrase"/>
    <property type="match status" value="1"/>
</dbReference>
<reference evidence="3 4" key="1">
    <citation type="journal article" date="2022" name="IScience">
        <title>An ultrasensitive nanofiber-based assay for enzymatic hydrolysis and deep-sea microbial degradation of cellulose.</title>
        <authorList>
            <person name="Tsudome M."/>
            <person name="Tachioka M."/>
            <person name="Miyazaki M."/>
            <person name="Uchimura K."/>
            <person name="Tsuda M."/>
            <person name="Takaki Y."/>
            <person name="Deguchi S."/>
        </authorList>
    </citation>
    <scope>NUCLEOTIDE SEQUENCE [LARGE SCALE GENOMIC DNA]</scope>
    <source>
        <strain evidence="3 4">GE09</strain>
    </source>
</reference>
<dbReference type="Gene3D" id="1.10.443.10">
    <property type="entry name" value="Intergrase catalytic core"/>
    <property type="match status" value="1"/>
</dbReference>
<dbReference type="InterPro" id="IPR002104">
    <property type="entry name" value="Integrase_catalytic"/>
</dbReference>
<evidence type="ECO:0000256" key="1">
    <source>
        <dbReference type="ARBA" id="ARBA00023172"/>
    </source>
</evidence>
<proteinExistence type="predicted"/>